<dbReference type="PANTHER" id="PTHR43481">
    <property type="entry name" value="FRUCTOSE-1-PHOSPHATE PHOSPHATASE"/>
    <property type="match status" value="1"/>
</dbReference>
<dbReference type="InterPro" id="IPR051806">
    <property type="entry name" value="HAD-like_SPP"/>
</dbReference>
<dbReference type="InterPro" id="IPR023214">
    <property type="entry name" value="HAD_sf"/>
</dbReference>
<protein>
    <submittedName>
        <fullName evidence="2">HAD family phosphatase</fullName>
    </submittedName>
</protein>
<sequence>MLKALIFDMDGVLVDSMPYHTEALSHVFADMGLSMDAQDVYNMEGSKTVDIVSYLLEKDGVDLLNFDLDGLIHRYRDEFARIVELKAFSEVLECLPILKERFMFAVVSGADRNIVQDIITNLYDGIFDVVISGEDVENGKPAPDPFLSAADMFGLYASECLVVENAAMGVEAANRAGMFCLAVPTYVSKESLKNADRLVDDHRMLRDFLLGLDHLEKEAVEALRLKFYSAHK</sequence>
<accession>A0A9E4ZGC9</accession>
<comment type="similarity">
    <text evidence="1">Belongs to the HAD-like hydrolase superfamily.</text>
</comment>
<comment type="caution">
    <text evidence="2">The sequence shown here is derived from an EMBL/GenBank/DDBJ whole genome shotgun (WGS) entry which is preliminary data.</text>
</comment>
<dbReference type="InterPro" id="IPR041492">
    <property type="entry name" value="HAD_2"/>
</dbReference>
<organism evidence="2 3">
    <name type="scientific">Methanococcoides seepicolus</name>
    <dbReference type="NCBI Taxonomy" id="2828780"/>
    <lineage>
        <taxon>Archaea</taxon>
        <taxon>Methanobacteriati</taxon>
        <taxon>Methanobacteriota</taxon>
        <taxon>Stenosarchaea group</taxon>
        <taxon>Methanomicrobia</taxon>
        <taxon>Methanosarcinales</taxon>
        <taxon>Methanosarcinaceae</taxon>
        <taxon>Methanococcoides</taxon>
    </lineage>
</organism>
<dbReference type="AlphaFoldDB" id="A0A9E4ZGC9"/>
<dbReference type="GO" id="GO:0050308">
    <property type="term" value="F:sugar-phosphatase activity"/>
    <property type="evidence" value="ECO:0007669"/>
    <property type="project" value="TreeGrafter"/>
</dbReference>
<dbReference type="InterPro" id="IPR036412">
    <property type="entry name" value="HAD-like_sf"/>
</dbReference>
<dbReference type="SFLD" id="SFLDS00003">
    <property type="entry name" value="Haloacid_Dehalogenase"/>
    <property type="match status" value="1"/>
</dbReference>
<dbReference type="RefSeq" id="WP_250868033.1">
    <property type="nucleotide sequence ID" value="NZ_JAGSOI010000021.1"/>
</dbReference>
<dbReference type="Gene3D" id="3.40.50.1000">
    <property type="entry name" value="HAD superfamily/HAD-like"/>
    <property type="match status" value="1"/>
</dbReference>
<evidence type="ECO:0000313" key="3">
    <source>
        <dbReference type="Proteomes" id="UP001056766"/>
    </source>
</evidence>
<dbReference type="SUPFAM" id="SSF56784">
    <property type="entry name" value="HAD-like"/>
    <property type="match status" value="1"/>
</dbReference>
<reference evidence="2" key="2">
    <citation type="submission" date="2021-04" db="EMBL/GenBank/DDBJ databases">
        <authorList>
            <person name="Dong X."/>
        </authorList>
    </citation>
    <scope>NUCLEOTIDE SEQUENCE</scope>
    <source>
        <strain evidence="2">LLY</strain>
    </source>
</reference>
<keyword evidence="3" id="KW-1185">Reference proteome</keyword>
<evidence type="ECO:0000256" key="1">
    <source>
        <dbReference type="ARBA" id="ARBA00007958"/>
    </source>
</evidence>
<dbReference type="NCBIfam" id="TIGR01509">
    <property type="entry name" value="HAD-SF-IA-v3"/>
    <property type="match status" value="1"/>
</dbReference>
<reference evidence="2" key="1">
    <citation type="journal article" date="2021" name="mSystems">
        <title>Bacteria and Archaea Synergistically Convert Glycine Betaine to Biogenic Methane in the Formosa Cold Seep of the South China Sea.</title>
        <authorList>
            <person name="Li L."/>
            <person name="Zhang W."/>
            <person name="Zhang S."/>
            <person name="Song L."/>
            <person name="Sun Q."/>
            <person name="Zhang H."/>
            <person name="Xiang H."/>
            <person name="Dong X."/>
        </authorList>
    </citation>
    <scope>NUCLEOTIDE SEQUENCE</scope>
    <source>
        <strain evidence="2">LLY</strain>
    </source>
</reference>
<gene>
    <name evidence="2" type="ORF">KDK67_06640</name>
</gene>
<dbReference type="PANTHER" id="PTHR43481:SF4">
    <property type="entry name" value="GLYCEROL-1-PHOSPHATE PHOSPHOHYDROLASE 1-RELATED"/>
    <property type="match status" value="1"/>
</dbReference>
<name>A0A9E4ZGC9_9EURY</name>
<dbReference type="InterPro" id="IPR006439">
    <property type="entry name" value="HAD-SF_hydro_IA"/>
</dbReference>
<dbReference type="Proteomes" id="UP001056766">
    <property type="component" value="Unassembled WGS sequence"/>
</dbReference>
<dbReference type="Pfam" id="PF13419">
    <property type="entry name" value="HAD_2"/>
    <property type="match status" value="1"/>
</dbReference>
<dbReference type="InterPro" id="IPR023198">
    <property type="entry name" value="PGP-like_dom2"/>
</dbReference>
<dbReference type="EMBL" id="JAGSOI010000021">
    <property type="protein sequence ID" value="MCM1986678.1"/>
    <property type="molecule type" value="Genomic_DNA"/>
</dbReference>
<dbReference type="CDD" id="cd07505">
    <property type="entry name" value="HAD_BPGM-like"/>
    <property type="match status" value="1"/>
</dbReference>
<dbReference type="SFLD" id="SFLDG01129">
    <property type="entry name" value="C1.5:_HAD__Beta-PGM__Phosphata"/>
    <property type="match status" value="1"/>
</dbReference>
<dbReference type="Gene3D" id="1.10.150.240">
    <property type="entry name" value="Putative phosphatase, domain 2"/>
    <property type="match status" value="1"/>
</dbReference>
<dbReference type="SFLD" id="SFLDG01135">
    <property type="entry name" value="C1.5.6:_HAD__Beta-PGM__Phospha"/>
    <property type="match status" value="1"/>
</dbReference>
<evidence type="ECO:0000313" key="2">
    <source>
        <dbReference type="EMBL" id="MCM1986678.1"/>
    </source>
</evidence>
<proteinExistence type="inferred from homology"/>